<gene>
    <name evidence="1" type="ORF">LCGC14_1572530</name>
</gene>
<name>A0A0F9IJ71_9ZZZZ</name>
<proteinExistence type="predicted"/>
<accession>A0A0F9IJ71</accession>
<comment type="caution">
    <text evidence="1">The sequence shown here is derived from an EMBL/GenBank/DDBJ whole genome shotgun (WGS) entry which is preliminary data.</text>
</comment>
<dbReference type="NCBIfam" id="TIGR01909">
    <property type="entry name" value="C_GCAxxG_C_C"/>
    <property type="match status" value="1"/>
</dbReference>
<dbReference type="InterPro" id="IPR010181">
    <property type="entry name" value="CGCAxxGCC_motif"/>
</dbReference>
<dbReference type="AlphaFoldDB" id="A0A0F9IJ71"/>
<sequence length="139" mass="15358">MSFPERAKDNYIKGFACAESILHAIRDEGIIGKFPDEVLKCSSGFGTGIGGSGGICGAITGSVMSIGLKYGRVDVNGHNKQTFEKVSEFLEGFQKRYHKQNCIDLTKTWREKGKFKTPERKKFCSAIVQFAASVLERIL</sequence>
<evidence type="ECO:0008006" key="2">
    <source>
        <dbReference type="Google" id="ProtNLM"/>
    </source>
</evidence>
<dbReference type="Pfam" id="PF09719">
    <property type="entry name" value="C_GCAxxG_C_C"/>
    <property type="match status" value="1"/>
</dbReference>
<organism evidence="1">
    <name type="scientific">marine sediment metagenome</name>
    <dbReference type="NCBI Taxonomy" id="412755"/>
    <lineage>
        <taxon>unclassified sequences</taxon>
        <taxon>metagenomes</taxon>
        <taxon>ecological metagenomes</taxon>
    </lineage>
</organism>
<dbReference type="EMBL" id="LAZR01012282">
    <property type="protein sequence ID" value="KKM27656.1"/>
    <property type="molecule type" value="Genomic_DNA"/>
</dbReference>
<protein>
    <recommendedName>
        <fullName evidence="2">C_GCAxxG_C_C family protein</fullName>
    </recommendedName>
</protein>
<reference evidence="1" key="1">
    <citation type="journal article" date="2015" name="Nature">
        <title>Complex archaea that bridge the gap between prokaryotes and eukaryotes.</title>
        <authorList>
            <person name="Spang A."/>
            <person name="Saw J.H."/>
            <person name="Jorgensen S.L."/>
            <person name="Zaremba-Niedzwiedzka K."/>
            <person name="Martijn J."/>
            <person name="Lind A.E."/>
            <person name="van Eijk R."/>
            <person name="Schleper C."/>
            <person name="Guy L."/>
            <person name="Ettema T.J."/>
        </authorList>
    </citation>
    <scope>NUCLEOTIDE SEQUENCE</scope>
</reference>
<evidence type="ECO:0000313" key="1">
    <source>
        <dbReference type="EMBL" id="KKM27656.1"/>
    </source>
</evidence>